<dbReference type="PROSITE" id="PS50977">
    <property type="entry name" value="HTH_TETR_2"/>
    <property type="match status" value="1"/>
</dbReference>
<dbReference type="EMBL" id="JAPNNL010000098">
    <property type="protein sequence ID" value="MDA0636234.1"/>
    <property type="molecule type" value="Genomic_DNA"/>
</dbReference>
<organism evidence="6 7">
    <name type="scientific">Nonomuraea corallina</name>
    <dbReference type="NCBI Taxonomy" id="2989783"/>
    <lineage>
        <taxon>Bacteria</taxon>
        <taxon>Bacillati</taxon>
        <taxon>Actinomycetota</taxon>
        <taxon>Actinomycetes</taxon>
        <taxon>Streptosporangiales</taxon>
        <taxon>Streptosporangiaceae</taxon>
        <taxon>Nonomuraea</taxon>
    </lineage>
</organism>
<keyword evidence="2 4" id="KW-0238">DNA-binding</keyword>
<proteinExistence type="predicted"/>
<accession>A0ABT4SG91</accession>
<protein>
    <submittedName>
        <fullName evidence="6">TetR/AcrR family transcriptional regulator C-terminal domain-containing protein</fullName>
    </submittedName>
</protein>
<feature type="domain" description="HTH tetR-type" evidence="5">
    <location>
        <begin position="33"/>
        <end position="93"/>
    </location>
</feature>
<dbReference type="InterPro" id="IPR001647">
    <property type="entry name" value="HTH_TetR"/>
</dbReference>
<dbReference type="Pfam" id="PF00440">
    <property type="entry name" value="TetR_N"/>
    <property type="match status" value="1"/>
</dbReference>
<evidence type="ECO:0000256" key="3">
    <source>
        <dbReference type="ARBA" id="ARBA00023163"/>
    </source>
</evidence>
<dbReference type="InterPro" id="IPR036271">
    <property type="entry name" value="Tet_transcr_reg_TetR-rel_C_sf"/>
</dbReference>
<dbReference type="SUPFAM" id="SSF48498">
    <property type="entry name" value="Tetracyclin repressor-like, C-terminal domain"/>
    <property type="match status" value="1"/>
</dbReference>
<dbReference type="Gene3D" id="1.10.357.10">
    <property type="entry name" value="Tetracycline Repressor, domain 2"/>
    <property type="match status" value="1"/>
</dbReference>
<feature type="DNA-binding region" description="H-T-H motif" evidence="4">
    <location>
        <begin position="56"/>
        <end position="75"/>
    </location>
</feature>
<comment type="caution">
    <text evidence="6">The sequence shown here is derived from an EMBL/GenBank/DDBJ whole genome shotgun (WGS) entry which is preliminary data.</text>
</comment>
<dbReference type="RefSeq" id="WP_270157099.1">
    <property type="nucleotide sequence ID" value="NZ_JAPNNL010000098.1"/>
</dbReference>
<dbReference type="Gene3D" id="1.10.10.60">
    <property type="entry name" value="Homeodomain-like"/>
    <property type="match status" value="1"/>
</dbReference>
<dbReference type="Pfam" id="PF02909">
    <property type="entry name" value="TetR_C_1"/>
    <property type="match status" value="1"/>
</dbReference>
<evidence type="ECO:0000256" key="1">
    <source>
        <dbReference type="ARBA" id="ARBA00023015"/>
    </source>
</evidence>
<dbReference type="Proteomes" id="UP001144036">
    <property type="component" value="Unassembled WGS sequence"/>
</dbReference>
<dbReference type="SUPFAM" id="SSF46689">
    <property type="entry name" value="Homeodomain-like"/>
    <property type="match status" value="1"/>
</dbReference>
<keyword evidence="1" id="KW-0805">Transcription regulation</keyword>
<evidence type="ECO:0000256" key="4">
    <source>
        <dbReference type="PROSITE-ProRule" id="PRU00335"/>
    </source>
</evidence>
<evidence type="ECO:0000313" key="7">
    <source>
        <dbReference type="Proteomes" id="UP001144036"/>
    </source>
</evidence>
<sequence>MVVYAGQGDPRRSMALLWRAGPAAETRPGPKPGLSVDEIVDAAIAIADADGMTALSMRRVGERLGRSGMALYTYVPGKSELIDLMYDRALASLPVSYDLSGGWRAAASAWSREVRAFYLRHPWALRLSQARPVLGPNEFTLLESLAAILQETGLPPEVLRGAVALLTDFVRGSAATVAETRRAGAETGVPDEEWWRTRSAVLAEVAPGFAGRYPALSRVDSEPPLPGEEPVAYLERKSGQAFEHGLALVLDGLEAARSRLT</sequence>
<dbReference type="InterPro" id="IPR009057">
    <property type="entry name" value="Homeodomain-like_sf"/>
</dbReference>
<keyword evidence="3" id="KW-0804">Transcription</keyword>
<evidence type="ECO:0000259" key="5">
    <source>
        <dbReference type="PROSITE" id="PS50977"/>
    </source>
</evidence>
<evidence type="ECO:0000313" key="6">
    <source>
        <dbReference type="EMBL" id="MDA0636234.1"/>
    </source>
</evidence>
<reference evidence="6" key="1">
    <citation type="submission" date="2022-11" db="EMBL/GenBank/DDBJ databases">
        <title>Nonomuraea corallina sp. nov., a new species of the genus Nonomuraea isolated from sea side sediment in Thai sea.</title>
        <authorList>
            <person name="Ngamcharungchit C."/>
            <person name="Matsumoto A."/>
            <person name="Suriyachadkun C."/>
            <person name="Panbangred W."/>
            <person name="Inahashi Y."/>
            <person name="Intra B."/>
        </authorList>
    </citation>
    <scope>NUCLEOTIDE SEQUENCE</scope>
    <source>
        <strain evidence="6">MCN248</strain>
    </source>
</reference>
<evidence type="ECO:0000256" key="2">
    <source>
        <dbReference type="ARBA" id="ARBA00023125"/>
    </source>
</evidence>
<gene>
    <name evidence="6" type="ORF">OUY22_22665</name>
</gene>
<keyword evidence="7" id="KW-1185">Reference proteome</keyword>
<name>A0ABT4SG91_9ACTN</name>
<dbReference type="InterPro" id="IPR004111">
    <property type="entry name" value="Repressor_TetR_C"/>
</dbReference>